<feature type="domain" description="Zer-1-like leucine-rich repeats region" evidence="1">
    <location>
        <begin position="182"/>
        <end position="280"/>
    </location>
</feature>
<dbReference type="InterPro" id="IPR032675">
    <property type="entry name" value="LRR_dom_sf"/>
</dbReference>
<evidence type="ECO:0000259" key="1">
    <source>
        <dbReference type="Pfam" id="PF25013"/>
    </source>
</evidence>
<sequence>MAYFYEKKDNIPTLEDVCVRFVCKNLNFLTFVDGPEHELRRRWRFPYPNFRISPQPAQKILLQLCKRNALDDERMSLFSSDSLNLISPVIKEANVSPASLRVLKEFRLSNLSAMNLPNVNLNSIIGCLGEWTVHNLISLNVTGTSIMCETNLPILVVLGRFKNLQVLNVSRTEFTTSNLQIVADDLSNLQHLNISRTRVTDISPLLAIRDRLTGLIMHRLELEHREDVEKLLWNIVQLHQLRTLDVSDRPQPAVGGFAAVSRLCSATALPHLVHLDLSGNPFGLRLEDAR</sequence>
<dbReference type="InterPro" id="IPR056845">
    <property type="entry name" value="LRR_Zer-1"/>
</dbReference>
<proteinExistence type="predicted"/>
<organism evidence="2 3">
    <name type="scientific">Paragonimus westermani</name>
    <dbReference type="NCBI Taxonomy" id="34504"/>
    <lineage>
        <taxon>Eukaryota</taxon>
        <taxon>Metazoa</taxon>
        <taxon>Spiralia</taxon>
        <taxon>Lophotrochozoa</taxon>
        <taxon>Platyhelminthes</taxon>
        <taxon>Trematoda</taxon>
        <taxon>Digenea</taxon>
        <taxon>Plagiorchiida</taxon>
        <taxon>Troglotremata</taxon>
        <taxon>Troglotrematidae</taxon>
        <taxon>Paragonimus</taxon>
    </lineage>
</organism>
<dbReference type="GO" id="GO:0031462">
    <property type="term" value="C:Cul2-RING ubiquitin ligase complex"/>
    <property type="evidence" value="ECO:0007669"/>
    <property type="project" value="TreeGrafter"/>
</dbReference>
<gene>
    <name evidence="2" type="ORF">DEA37_0004625</name>
</gene>
<dbReference type="Pfam" id="PF25013">
    <property type="entry name" value="LRR_Zer-1"/>
    <property type="match status" value="1"/>
</dbReference>
<keyword evidence="3" id="KW-1185">Reference proteome</keyword>
<name>A0A5J4N937_9TREM</name>
<evidence type="ECO:0000313" key="3">
    <source>
        <dbReference type="Proteomes" id="UP000324629"/>
    </source>
</evidence>
<dbReference type="PANTHER" id="PTHR12904">
    <property type="match status" value="1"/>
</dbReference>
<dbReference type="InterPro" id="IPR051341">
    <property type="entry name" value="Zyg-11_UBL_adapter"/>
</dbReference>
<comment type="caution">
    <text evidence="2">The sequence shown here is derived from an EMBL/GenBank/DDBJ whole genome shotgun (WGS) entry which is preliminary data.</text>
</comment>
<dbReference type="AlphaFoldDB" id="A0A5J4N937"/>
<dbReference type="PANTHER" id="PTHR12904:SF22">
    <property type="entry name" value="ZYG-11 FAMILY MEMBER B, CELL CYCLE REGULATOR"/>
    <property type="match status" value="1"/>
</dbReference>
<dbReference type="EMBL" id="QNGE01005900">
    <property type="protein sequence ID" value="KAA3671739.1"/>
    <property type="molecule type" value="Genomic_DNA"/>
</dbReference>
<accession>A0A5J4N937</accession>
<reference evidence="2 3" key="1">
    <citation type="journal article" date="2019" name="Gigascience">
        <title>Whole-genome sequence of the oriental lung fluke Paragonimus westermani.</title>
        <authorList>
            <person name="Oey H."/>
            <person name="Zakrzewski M."/>
            <person name="Narain K."/>
            <person name="Devi K.R."/>
            <person name="Agatsuma T."/>
            <person name="Nawaratna S."/>
            <person name="Gobert G.N."/>
            <person name="Jones M.K."/>
            <person name="Ragan M.A."/>
            <person name="McManus D.P."/>
            <person name="Krause L."/>
        </authorList>
    </citation>
    <scope>NUCLEOTIDE SEQUENCE [LARGE SCALE GENOMIC DNA]</scope>
    <source>
        <strain evidence="2 3">IND2009</strain>
    </source>
</reference>
<dbReference type="SUPFAM" id="SSF52047">
    <property type="entry name" value="RNI-like"/>
    <property type="match status" value="1"/>
</dbReference>
<evidence type="ECO:0000313" key="2">
    <source>
        <dbReference type="EMBL" id="KAA3671739.1"/>
    </source>
</evidence>
<dbReference type="Gene3D" id="3.80.10.10">
    <property type="entry name" value="Ribonuclease Inhibitor"/>
    <property type="match status" value="1"/>
</dbReference>
<protein>
    <submittedName>
        <fullName evidence="2">Zyg-11 protein</fullName>
    </submittedName>
</protein>
<dbReference type="Proteomes" id="UP000324629">
    <property type="component" value="Unassembled WGS sequence"/>
</dbReference>